<dbReference type="GO" id="GO:0006109">
    <property type="term" value="P:regulation of carbohydrate metabolic process"/>
    <property type="evidence" value="ECO:0007669"/>
    <property type="project" value="InterPro"/>
</dbReference>
<evidence type="ECO:0000313" key="2">
    <source>
        <dbReference type="EMBL" id="ABC77095.1"/>
    </source>
</evidence>
<evidence type="ECO:0000259" key="1">
    <source>
        <dbReference type="Pfam" id="PF07475"/>
    </source>
</evidence>
<reference evidence="2 3" key="1">
    <citation type="journal article" date="2007" name="Proc. Natl. Acad. Sci. U.S.A.">
        <title>The genome of Syntrophus aciditrophicus: life at the thermodynamic limit of microbial growth.</title>
        <authorList>
            <person name="McInerney M.J."/>
            <person name="Rohlin L."/>
            <person name="Mouttaki H."/>
            <person name="Kim U."/>
            <person name="Krupp R.S."/>
            <person name="Rios-Hernandez L."/>
            <person name="Sieber J."/>
            <person name="Struchtemeyer C.G."/>
            <person name="Bhattacharyya A."/>
            <person name="Campbell J.W."/>
            <person name="Gunsalus R.P."/>
        </authorList>
    </citation>
    <scope>NUCLEOTIDE SEQUENCE [LARGE SCALE GENOMIC DNA]</scope>
    <source>
        <strain evidence="2 3">SB</strain>
    </source>
</reference>
<dbReference type="AlphaFoldDB" id="Q2LSN8"/>
<evidence type="ECO:0000313" key="3">
    <source>
        <dbReference type="Proteomes" id="UP000001933"/>
    </source>
</evidence>
<dbReference type="KEGG" id="sat:SYN_00942"/>
<protein>
    <submittedName>
        <fullName evidence="2">Serine kinase of the HPr protein, regulates carbohydrate metabolism</fullName>
    </submittedName>
</protein>
<dbReference type="CDD" id="cd01918">
    <property type="entry name" value="HprK_C"/>
    <property type="match status" value="1"/>
</dbReference>
<dbReference type="GO" id="GO:0000155">
    <property type="term" value="F:phosphorelay sensor kinase activity"/>
    <property type="evidence" value="ECO:0007669"/>
    <property type="project" value="InterPro"/>
</dbReference>
<dbReference type="EMBL" id="CP000252">
    <property type="protein sequence ID" value="ABC77095.1"/>
    <property type="molecule type" value="Genomic_DNA"/>
</dbReference>
<dbReference type="PANTHER" id="PTHR30305:SF1">
    <property type="entry name" value="HPR KINASE_PHOSPHORYLASE"/>
    <property type="match status" value="1"/>
</dbReference>
<keyword evidence="2" id="KW-0418">Kinase</keyword>
<accession>Q2LSN8</accession>
<dbReference type="eggNOG" id="COG1493">
    <property type="taxonomic scope" value="Bacteria"/>
</dbReference>
<dbReference type="SUPFAM" id="SSF53795">
    <property type="entry name" value="PEP carboxykinase-like"/>
    <property type="match status" value="1"/>
</dbReference>
<dbReference type="RefSeq" id="WP_011417124.1">
    <property type="nucleotide sequence ID" value="NC_007759.1"/>
</dbReference>
<feature type="domain" description="HPr kinase/phosphorylase C-terminal" evidence="1">
    <location>
        <begin position="145"/>
        <end position="277"/>
    </location>
</feature>
<gene>
    <name evidence="2" type="ORF">SYN_00942</name>
</gene>
<keyword evidence="2" id="KW-0808">Transferase</keyword>
<organism evidence="2 3">
    <name type="scientific">Syntrophus aciditrophicus (strain SB)</name>
    <dbReference type="NCBI Taxonomy" id="56780"/>
    <lineage>
        <taxon>Bacteria</taxon>
        <taxon>Pseudomonadati</taxon>
        <taxon>Thermodesulfobacteriota</taxon>
        <taxon>Syntrophia</taxon>
        <taxon>Syntrophales</taxon>
        <taxon>Syntrophaceae</taxon>
        <taxon>Syntrophus</taxon>
    </lineage>
</organism>
<dbReference type="HOGENOM" id="CLU_927271_0_0_7"/>
<dbReference type="PANTHER" id="PTHR30305">
    <property type="entry name" value="PROTEIN YJDM-RELATED"/>
    <property type="match status" value="1"/>
</dbReference>
<dbReference type="Pfam" id="PF07475">
    <property type="entry name" value="Hpr_kinase_C"/>
    <property type="match status" value="1"/>
</dbReference>
<name>Q2LSN8_SYNAS</name>
<dbReference type="OrthoDB" id="9778803at2"/>
<proteinExistence type="predicted"/>
<dbReference type="STRING" id="56780.SYN_00942"/>
<dbReference type="GO" id="GO:0005524">
    <property type="term" value="F:ATP binding"/>
    <property type="evidence" value="ECO:0007669"/>
    <property type="project" value="InterPro"/>
</dbReference>
<dbReference type="InParanoid" id="Q2LSN8"/>
<dbReference type="InterPro" id="IPR027417">
    <property type="entry name" value="P-loop_NTPase"/>
</dbReference>
<keyword evidence="3" id="KW-1185">Reference proteome</keyword>
<dbReference type="Proteomes" id="UP000001933">
    <property type="component" value="Chromosome"/>
</dbReference>
<dbReference type="Gene3D" id="3.40.50.300">
    <property type="entry name" value="P-loop containing nucleotide triphosphate hydrolases"/>
    <property type="match status" value="1"/>
</dbReference>
<sequence>MVLVTLEKALTFQELLANGVARLGIRQYAGGIGTGEPLIRFCSTGLNNPADLPFLTLLNTICIISLRSPLFFEGELSVSLQLSRYFSGIHPPVNSCLALTDTGHIPEFLIHSLGNSQMFLFASIYDEHLLESRLIGLIREKTELRTTLSGGLVNIEGMGVVITGESGSGKTSCALELVRRGHRWVADDVVAVEKRNDGLLYGRSHGFETSLLEVKGWGIVRAEDVMAPSSIMSESRIDCIMEMVEEVNADKNRESGKPSKVLKNIMGVDLPCVSIRASRDASCPVAEMESCIRTLQRLRR</sequence>
<dbReference type="InterPro" id="IPR011104">
    <property type="entry name" value="Hpr_kin/Pase_C"/>
</dbReference>